<reference evidence="10" key="1">
    <citation type="submission" date="2020-03" db="EMBL/GenBank/DDBJ databases">
        <title>Evolution of repeat sequences and sex chromosomes of tilapia species revealed by chromosome-level genomes.</title>
        <authorList>
            <person name="Xu L."/>
            <person name="Tao W."/>
            <person name="Wang D."/>
            <person name="Zhou Q."/>
        </authorList>
    </citation>
    <scope>NUCLEOTIDE SEQUENCE [LARGE SCALE GENOMIC DNA]</scope>
    <source>
        <strain evidence="10">Israel</strain>
    </source>
</reference>
<feature type="domain" description="Globin" evidence="8">
    <location>
        <begin position="36"/>
        <end position="195"/>
    </location>
</feature>
<dbReference type="GO" id="GO:0043177">
    <property type="term" value="F:organic acid binding"/>
    <property type="evidence" value="ECO:0007669"/>
    <property type="project" value="TreeGrafter"/>
</dbReference>
<dbReference type="InterPro" id="IPR050056">
    <property type="entry name" value="Hemoglobin_oxygen_transport"/>
</dbReference>
<evidence type="ECO:0000256" key="6">
    <source>
        <dbReference type="ARBA" id="ARBA00023004"/>
    </source>
</evidence>
<sequence>MKRNNQSSFYISHHASDMITYQDSVQKTTEENADMSLSGKDKAVVKNFWGKVAPKAAEIGGEALGRMLTSYPQTKTYFSHWADLSPGSAQVKSMAPPSWRPLETLCQRLTTLLEVCLPSASSTLSSSEWTLPTSGSSLTTSSCAWPCSSPETSLPKFTSPLTSSSRTWLSLCPRNTAKILQLRSPYEACHLQQCQ</sequence>
<keyword evidence="4 7" id="KW-0561">Oxygen transport</keyword>
<dbReference type="PANTHER" id="PTHR11442">
    <property type="entry name" value="HEMOGLOBIN FAMILY MEMBER"/>
    <property type="match status" value="1"/>
</dbReference>
<keyword evidence="5" id="KW-0479">Metal-binding</keyword>
<dbReference type="GO" id="GO:0031838">
    <property type="term" value="C:haptoglobin-hemoglobin complex"/>
    <property type="evidence" value="ECO:0007669"/>
    <property type="project" value="TreeGrafter"/>
</dbReference>
<dbReference type="Gene3D" id="1.10.490.10">
    <property type="entry name" value="Globins"/>
    <property type="match status" value="1"/>
</dbReference>
<dbReference type="PANTHER" id="PTHR11442:SF41">
    <property type="entry name" value="HEMOGLOBIN SUBUNIT ZETA"/>
    <property type="match status" value="1"/>
</dbReference>
<dbReference type="InterPro" id="IPR009050">
    <property type="entry name" value="Globin-like_sf"/>
</dbReference>
<keyword evidence="3 7" id="KW-0349">Heme</keyword>
<dbReference type="GO" id="GO:0042744">
    <property type="term" value="P:hydrogen peroxide catabolic process"/>
    <property type="evidence" value="ECO:0007669"/>
    <property type="project" value="TreeGrafter"/>
</dbReference>
<evidence type="ECO:0000256" key="1">
    <source>
        <dbReference type="ARBA" id="ARBA00008705"/>
    </source>
</evidence>
<accession>A0AAZ1XHI6</accession>
<dbReference type="Pfam" id="PF00042">
    <property type="entry name" value="Globin"/>
    <property type="match status" value="1"/>
</dbReference>
<evidence type="ECO:0000313" key="9">
    <source>
        <dbReference type="Ensembl" id="ENSOABP00000067072.1"/>
    </source>
</evidence>
<dbReference type="GO" id="GO:0005344">
    <property type="term" value="F:oxygen carrier activity"/>
    <property type="evidence" value="ECO:0007669"/>
    <property type="project" value="UniProtKB-KW"/>
</dbReference>
<dbReference type="AlphaFoldDB" id="A0AAZ1XHI6"/>
<proteinExistence type="inferred from homology"/>
<keyword evidence="6" id="KW-0408">Iron</keyword>
<evidence type="ECO:0000256" key="4">
    <source>
        <dbReference type="ARBA" id="ARBA00022621"/>
    </source>
</evidence>
<evidence type="ECO:0000256" key="2">
    <source>
        <dbReference type="ARBA" id="ARBA00022448"/>
    </source>
</evidence>
<dbReference type="GO" id="GO:0031720">
    <property type="term" value="F:haptoglobin binding"/>
    <property type="evidence" value="ECO:0007669"/>
    <property type="project" value="TreeGrafter"/>
</dbReference>
<dbReference type="InterPro" id="IPR000971">
    <property type="entry name" value="Globin"/>
</dbReference>
<reference evidence="9" key="3">
    <citation type="submission" date="2025-09" db="UniProtKB">
        <authorList>
            <consortium name="Ensembl"/>
        </authorList>
    </citation>
    <scope>IDENTIFICATION</scope>
</reference>
<dbReference type="GO" id="GO:0004601">
    <property type="term" value="F:peroxidase activity"/>
    <property type="evidence" value="ECO:0007669"/>
    <property type="project" value="TreeGrafter"/>
</dbReference>
<reference evidence="9" key="2">
    <citation type="submission" date="2025-08" db="UniProtKB">
        <authorList>
            <consortium name="Ensembl"/>
        </authorList>
    </citation>
    <scope>IDENTIFICATION</scope>
</reference>
<evidence type="ECO:0000256" key="3">
    <source>
        <dbReference type="ARBA" id="ARBA00022617"/>
    </source>
</evidence>
<dbReference type="InterPro" id="IPR012292">
    <property type="entry name" value="Globin/Proto"/>
</dbReference>
<dbReference type="GO" id="GO:0072562">
    <property type="term" value="C:blood microparticle"/>
    <property type="evidence" value="ECO:0007669"/>
    <property type="project" value="TreeGrafter"/>
</dbReference>
<evidence type="ECO:0000256" key="7">
    <source>
        <dbReference type="RuleBase" id="RU000356"/>
    </source>
</evidence>
<comment type="similarity">
    <text evidence="1 7">Belongs to the globin family.</text>
</comment>
<keyword evidence="10" id="KW-1185">Reference proteome</keyword>
<protein>
    <recommendedName>
        <fullName evidence="8">Globin domain-containing protein</fullName>
    </recommendedName>
</protein>
<evidence type="ECO:0000313" key="10">
    <source>
        <dbReference type="Proteomes" id="UP000472276"/>
    </source>
</evidence>
<dbReference type="GO" id="GO:0005833">
    <property type="term" value="C:hemoglobin complex"/>
    <property type="evidence" value="ECO:0007669"/>
    <property type="project" value="InterPro"/>
</dbReference>
<dbReference type="SUPFAM" id="SSF46458">
    <property type="entry name" value="Globin-like"/>
    <property type="match status" value="1"/>
</dbReference>
<keyword evidence="2 7" id="KW-0813">Transport</keyword>
<evidence type="ECO:0000259" key="8">
    <source>
        <dbReference type="PROSITE" id="PS01033"/>
    </source>
</evidence>
<dbReference type="PRINTS" id="PR00612">
    <property type="entry name" value="ALPHAHAEM"/>
</dbReference>
<dbReference type="PROSITE" id="PS01033">
    <property type="entry name" value="GLOBIN"/>
    <property type="match status" value="1"/>
</dbReference>
<evidence type="ECO:0000256" key="5">
    <source>
        <dbReference type="ARBA" id="ARBA00022723"/>
    </source>
</evidence>
<dbReference type="GO" id="GO:0019825">
    <property type="term" value="F:oxygen binding"/>
    <property type="evidence" value="ECO:0007669"/>
    <property type="project" value="InterPro"/>
</dbReference>
<name>A0AAZ1XHI6_OREAU</name>
<dbReference type="InterPro" id="IPR002338">
    <property type="entry name" value="Hemoglobin_a-typ"/>
</dbReference>
<dbReference type="GO" id="GO:0020037">
    <property type="term" value="F:heme binding"/>
    <property type="evidence" value="ECO:0007669"/>
    <property type="project" value="InterPro"/>
</dbReference>
<dbReference type="GO" id="GO:0046872">
    <property type="term" value="F:metal ion binding"/>
    <property type="evidence" value="ECO:0007669"/>
    <property type="project" value="UniProtKB-KW"/>
</dbReference>
<dbReference type="Proteomes" id="UP000472276">
    <property type="component" value="Unassembled WGS sequence"/>
</dbReference>
<organism evidence="9 10">
    <name type="scientific">Oreochromis aureus</name>
    <name type="common">Israeli tilapia</name>
    <name type="synonym">Chromis aureus</name>
    <dbReference type="NCBI Taxonomy" id="47969"/>
    <lineage>
        <taxon>Eukaryota</taxon>
        <taxon>Metazoa</taxon>
        <taxon>Chordata</taxon>
        <taxon>Craniata</taxon>
        <taxon>Vertebrata</taxon>
        <taxon>Euteleostomi</taxon>
        <taxon>Actinopterygii</taxon>
        <taxon>Neopterygii</taxon>
        <taxon>Teleostei</taxon>
        <taxon>Neoteleostei</taxon>
        <taxon>Acanthomorphata</taxon>
        <taxon>Ovalentaria</taxon>
        <taxon>Cichlomorphae</taxon>
        <taxon>Cichliformes</taxon>
        <taxon>Cichlidae</taxon>
        <taxon>African cichlids</taxon>
        <taxon>Pseudocrenilabrinae</taxon>
        <taxon>Oreochromini</taxon>
        <taxon>Oreochromis</taxon>
    </lineage>
</organism>
<dbReference type="Ensembl" id="ENSOABT00000066535.1">
    <property type="protein sequence ID" value="ENSOABP00000067072.1"/>
    <property type="gene ID" value="ENSOABG00000030843.1"/>
</dbReference>